<evidence type="ECO:0000313" key="2">
    <source>
        <dbReference type="EMBL" id="MET3658981.1"/>
    </source>
</evidence>
<comment type="caution">
    <text evidence="2">The sequence shown here is derived from an EMBL/GenBank/DDBJ whole genome shotgun (WGS) entry which is preliminary data.</text>
</comment>
<proteinExistence type="predicted"/>
<reference evidence="2 3" key="1">
    <citation type="submission" date="2024-06" db="EMBL/GenBank/DDBJ databases">
        <title>Sorghum-associated microbial communities from plants grown in Nebraska, USA.</title>
        <authorList>
            <person name="Schachtman D."/>
        </authorList>
    </citation>
    <scope>NUCLEOTIDE SEQUENCE [LARGE SCALE GENOMIC DNA]</scope>
    <source>
        <strain evidence="2 3">1288</strain>
    </source>
</reference>
<organism evidence="2 3">
    <name type="scientific">Sporosarcina psychrophila</name>
    <name type="common">Bacillus psychrophilus</name>
    <dbReference type="NCBI Taxonomy" id="1476"/>
    <lineage>
        <taxon>Bacteria</taxon>
        <taxon>Bacillati</taxon>
        <taxon>Bacillota</taxon>
        <taxon>Bacilli</taxon>
        <taxon>Bacillales</taxon>
        <taxon>Caryophanaceae</taxon>
        <taxon>Sporosarcina</taxon>
    </lineage>
</organism>
<dbReference type="Proteomes" id="UP001549104">
    <property type="component" value="Unassembled WGS sequence"/>
</dbReference>
<protein>
    <submittedName>
        <fullName evidence="2">Type IV pilus assembly protein PilN</fullName>
    </submittedName>
</protein>
<dbReference type="EMBL" id="JBEPME010000007">
    <property type="protein sequence ID" value="MET3658981.1"/>
    <property type="molecule type" value="Genomic_DNA"/>
</dbReference>
<keyword evidence="1" id="KW-0812">Transmembrane</keyword>
<keyword evidence="1" id="KW-0472">Membrane</keyword>
<evidence type="ECO:0000313" key="3">
    <source>
        <dbReference type="Proteomes" id="UP001549104"/>
    </source>
</evidence>
<dbReference type="RefSeq" id="WP_354314555.1">
    <property type="nucleotide sequence ID" value="NZ_JBEPME010000007.1"/>
</dbReference>
<evidence type="ECO:0000256" key="1">
    <source>
        <dbReference type="SAM" id="Phobius"/>
    </source>
</evidence>
<gene>
    <name evidence="2" type="ORF">ABIC55_004100</name>
</gene>
<sequence>MLVDINLLPEKEKERSTLLIAALAILGAAVLLWLALFMLSNSLAKETAKLEQQLIVLQQSQEEIRSELQQTDSGDEKKLLASTVEWAEDYQFDTVPLLHELINLLPERGFFQTFDFTGPNLATVIVQFDTKPDSAYYYTRLKSSQAISEIHLDSVKVENVSTEETNPATDVLPRYMATYLILFTDQRIAVEGTAGVDEAQSSDEGDDTGD</sequence>
<name>A0ABV2KD30_SPOPS</name>
<keyword evidence="3" id="KW-1185">Reference proteome</keyword>
<feature type="transmembrane region" description="Helical" evidence="1">
    <location>
        <begin position="18"/>
        <end position="39"/>
    </location>
</feature>
<keyword evidence="1" id="KW-1133">Transmembrane helix</keyword>
<accession>A0ABV2KD30</accession>